<feature type="binding site" evidence="9">
    <location>
        <begin position="211"/>
        <end position="212"/>
    </location>
    <ligand>
        <name>sn-glycerol 1-phosphate</name>
        <dbReference type="ChEBI" id="CHEBI:57685"/>
    </ligand>
</feature>
<comment type="cofactor">
    <cofactor evidence="9">
        <name>Mg(2+)</name>
        <dbReference type="ChEBI" id="CHEBI:18420"/>
    </cofactor>
</comment>
<gene>
    <name evidence="10" type="ORF">G3O08_10725</name>
</gene>
<dbReference type="GO" id="GO:0000287">
    <property type="term" value="F:magnesium ion binding"/>
    <property type="evidence" value="ECO:0007669"/>
    <property type="project" value="UniProtKB-UniRule"/>
</dbReference>
<comment type="caution">
    <text evidence="9">Lacks conserved residue(s) required for the propagation of feature annotation.</text>
</comment>
<evidence type="ECO:0000256" key="4">
    <source>
        <dbReference type="ARBA" id="ARBA00022842"/>
    </source>
</evidence>
<dbReference type="EC" id="2.5.1.41" evidence="9"/>
<dbReference type="InterPro" id="IPR008205">
    <property type="entry name" value="GGGP_HepGP_synthase"/>
</dbReference>
<proteinExistence type="inferred from homology"/>
<name>A0A7K3WQP2_9FLAO</name>
<keyword evidence="7 9" id="KW-1208">Phospholipid metabolism</keyword>
<keyword evidence="1 9" id="KW-0444">Lipid biosynthesis</keyword>
<comment type="catalytic activity">
    <reaction evidence="8 9">
        <text>sn-glycerol 1-phosphate + (2E,6E,10E)-geranylgeranyl diphosphate = sn-3-O-(geranylgeranyl)glycerol 1-phosphate + diphosphate</text>
        <dbReference type="Rhea" id="RHEA:23404"/>
        <dbReference type="ChEBI" id="CHEBI:33019"/>
        <dbReference type="ChEBI" id="CHEBI:57677"/>
        <dbReference type="ChEBI" id="CHEBI:57685"/>
        <dbReference type="ChEBI" id="CHEBI:58756"/>
        <dbReference type="EC" id="2.5.1.41"/>
    </reaction>
</comment>
<keyword evidence="3 9" id="KW-0479">Metal-binding</keyword>
<dbReference type="GO" id="GO:0046474">
    <property type="term" value="P:glycerophospholipid biosynthetic process"/>
    <property type="evidence" value="ECO:0007669"/>
    <property type="project" value="UniProtKB-UniRule"/>
</dbReference>
<dbReference type="Pfam" id="PF01884">
    <property type="entry name" value="PcrB"/>
    <property type="match status" value="1"/>
</dbReference>
<dbReference type="PANTHER" id="PTHR40029:SF2">
    <property type="entry name" value="HEPTAPRENYLGLYCERYL PHOSPHATE SYNTHASE"/>
    <property type="match status" value="1"/>
</dbReference>
<evidence type="ECO:0000256" key="6">
    <source>
        <dbReference type="ARBA" id="ARBA00023209"/>
    </source>
</evidence>
<protein>
    <recommendedName>
        <fullName evidence="9">Geranylgeranylglyceryl phosphate synthase</fullName>
        <shortName evidence="9">GGGP synthase</shortName>
        <shortName evidence="9">GGGPS</shortName>
        <ecNumber evidence="9">2.5.1.41</ecNumber>
    </recommendedName>
    <alternativeName>
        <fullName evidence="9">(S)-3-O-geranylgeranylglyceryl phosphate synthase</fullName>
    </alternativeName>
    <alternativeName>
        <fullName evidence="9">Phosphoglycerol geranylgeranyltransferase</fullName>
    </alternativeName>
</protein>
<feature type="binding site" evidence="9">
    <location>
        <position position="38"/>
    </location>
    <ligand>
        <name>Mg(2+)</name>
        <dbReference type="ChEBI" id="CHEBI:18420"/>
    </ligand>
</feature>
<dbReference type="EMBL" id="JAAGVY010000018">
    <property type="protein sequence ID" value="NEN23973.1"/>
    <property type="molecule type" value="Genomic_DNA"/>
</dbReference>
<dbReference type="SUPFAM" id="SSF51395">
    <property type="entry name" value="FMN-linked oxidoreductases"/>
    <property type="match status" value="1"/>
</dbReference>
<dbReference type="NCBIfam" id="NF003198">
    <property type="entry name" value="PRK04169.1-2"/>
    <property type="match status" value="1"/>
</dbReference>
<sequence>MLIAQLIDPDYIRDFDHLSDIVNRAASAGVDLFFFGGSLITANPKFDIVKALKDISDIPVILFPSSPAHIDESADAILFLSLISGRNSEFLIGNHVAAAPILKKSSLEILPTGYILVGCGAATTAQYISNTSPVPYNKPEIAAATALAGEMLGLKLIYLDGGSGAEKPVSPEMVAKVKAWVSTPIIVGGGIKTTKDAAALRDAGADILVIGNGAEKRPEFISELSEIRV</sequence>
<evidence type="ECO:0000256" key="1">
    <source>
        <dbReference type="ARBA" id="ARBA00022516"/>
    </source>
</evidence>
<dbReference type="AlphaFoldDB" id="A0A7K3WQP2"/>
<feature type="binding site" evidence="9">
    <location>
        <position position="8"/>
    </location>
    <ligand>
        <name>Mg(2+)</name>
        <dbReference type="ChEBI" id="CHEBI:18420"/>
    </ligand>
</feature>
<dbReference type="InterPro" id="IPR010946">
    <property type="entry name" value="GGGP_synth"/>
</dbReference>
<keyword evidence="6 9" id="KW-0594">Phospholipid biosynthesis</keyword>
<evidence type="ECO:0000256" key="2">
    <source>
        <dbReference type="ARBA" id="ARBA00022679"/>
    </source>
</evidence>
<dbReference type="GO" id="GO:0120536">
    <property type="term" value="F:heptaprenylglyceryl phosphate synthase activity"/>
    <property type="evidence" value="ECO:0007669"/>
    <property type="project" value="UniProtKB-ARBA"/>
</dbReference>
<keyword evidence="5 9" id="KW-0443">Lipid metabolism</keyword>
<dbReference type="InterPro" id="IPR039074">
    <property type="entry name" value="GGGP/HepGP_synthase_I"/>
</dbReference>
<keyword evidence="4 9" id="KW-0460">Magnesium</keyword>
<keyword evidence="2 9" id="KW-0808">Transferase</keyword>
<comment type="caution">
    <text evidence="10">The sequence shown here is derived from an EMBL/GenBank/DDBJ whole genome shotgun (WGS) entry which is preliminary data.</text>
</comment>
<evidence type="ECO:0000313" key="10">
    <source>
        <dbReference type="EMBL" id="NEN23973.1"/>
    </source>
</evidence>
<dbReference type="Gene3D" id="3.20.20.390">
    <property type="entry name" value="FMN-linked oxidoreductases"/>
    <property type="match status" value="1"/>
</dbReference>
<dbReference type="InterPro" id="IPR038597">
    <property type="entry name" value="GGGP/HepGP_synthase_sf"/>
</dbReference>
<accession>A0A7K3WQP2</accession>
<dbReference type="PANTHER" id="PTHR40029">
    <property type="match status" value="1"/>
</dbReference>
<keyword evidence="11" id="KW-1185">Reference proteome</keyword>
<dbReference type="GO" id="GO:0005737">
    <property type="term" value="C:cytoplasm"/>
    <property type="evidence" value="ECO:0007669"/>
    <property type="project" value="InterPro"/>
</dbReference>
<dbReference type="NCBIfam" id="TIGR01769">
    <property type="entry name" value="GGGP"/>
    <property type="match status" value="1"/>
</dbReference>
<evidence type="ECO:0000256" key="8">
    <source>
        <dbReference type="ARBA" id="ARBA00047288"/>
    </source>
</evidence>
<comment type="function">
    <text evidence="9">Prenyltransferase that catalyzes the transfer of the geranylgeranyl moiety of geranylgeranyl diphosphate (GGPP) to the C3 hydroxyl of sn-glycerol-1-phosphate (G1P).</text>
</comment>
<dbReference type="GO" id="GO:0047294">
    <property type="term" value="F:phosphoglycerol geranylgeranyltransferase activity"/>
    <property type="evidence" value="ECO:0007669"/>
    <property type="project" value="UniProtKB-UniRule"/>
</dbReference>
<dbReference type="NCBIfam" id="TIGR01768">
    <property type="entry name" value="GGGP-family"/>
    <property type="match status" value="1"/>
</dbReference>
<evidence type="ECO:0000313" key="11">
    <source>
        <dbReference type="Proteomes" id="UP000486602"/>
    </source>
</evidence>
<evidence type="ECO:0000256" key="3">
    <source>
        <dbReference type="ARBA" id="ARBA00022723"/>
    </source>
</evidence>
<dbReference type="Proteomes" id="UP000486602">
    <property type="component" value="Unassembled WGS sequence"/>
</dbReference>
<dbReference type="HAMAP" id="MF_00112">
    <property type="entry name" value="GGGP_HepGP_synthase"/>
    <property type="match status" value="1"/>
</dbReference>
<reference evidence="10 11" key="1">
    <citation type="submission" date="2020-02" db="EMBL/GenBank/DDBJ databases">
        <title>Out from the shadows clarifying the taxonomy of the family Cryomorphaceae and related taxa by utilizing the GTDB taxonomic framework.</title>
        <authorList>
            <person name="Bowman J.P."/>
        </authorList>
    </citation>
    <scope>NUCLEOTIDE SEQUENCE [LARGE SCALE GENOMIC DNA]</scope>
    <source>
        <strain evidence="10 11">QSSC 1-22</strain>
    </source>
</reference>
<comment type="similarity">
    <text evidence="9">Belongs to the GGGP/HepGP synthase family. Group II subfamily.</text>
</comment>
<evidence type="ECO:0000256" key="5">
    <source>
        <dbReference type="ARBA" id="ARBA00023098"/>
    </source>
</evidence>
<evidence type="ECO:0000256" key="7">
    <source>
        <dbReference type="ARBA" id="ARBA00023264"/>
    </source>
</evidence>
<evidence type="ECO:0000256" key="9">
    <source>
        <dbReference type="HAMAP-Rule" id="MF_00112"/>
    </source>
</evidence>
<feature type="binding site" evidence="9">
    <location>
        <begin position="189"/>
        <end position="190"/>
    </location>
    <ligand>
        <name>sn-glycerol 1-phosphate</name>
        <dbReference type="ChEBI" id="CHEBI:57685"/>
    </ligand>
</feature>
<feature type="binding site" evidence="9">
    <location>
        <begin position="158"/>
        <end position="164"/>
    </location>
    <ligand>
        <name>sn-glycerol 1-phosphate</name>
        <dbReference type="ChEBI" id="CHEBI:57685"/>
    </ligand>
</feature>
<organism evidence="10 11">
    <name type="scientific">Cryomorpha ignava</name>
    <dbReference type="NCBI Taxonomy" id="101383"/>
    <lineage>
        <taxon>Bacteria</taxon>
        <taxon>Pseudomonadati</taxon>
        <taxon>Bacteroidota</taxon>
        <taxon>Flavobacteriia</taxon>
        <taxon>Flavobacteriales</taxon>
        <taxon>Cryomorphaceae</taxon>
        <taxon>Cryomorpha</taxon>
    </lineage>
</organism>